<evidence type="ECO:0000313" key="3">
    <source>
        <dbReference type="Proteomes" id="UP001152622"/>
    </source>
</evidence>
<keyword evidence="3" id="KW-1185">Reference proteome</keyword>
<gene>
    <name evidence="2" type="ORF">SKAU_G00233170</name>
</gene>
<dbReference type="EMBL" id="JAINUF010000008">
    <property type="protein sequence ID" value="KAJ8351841.1"/>
    <property type="molecule type" value="Genomic_DNA"/>
</dbReference>
<sequence>MGRVGGRWIRLSSQILFIESGGCDATAACLMLLGSHALEKIPLAEGRGEQWGDRGLGLGLGLPGSDRDSLWAPPHPGMSSPGTGSRHSATHNARCCSRALGLVMSPDTPSPSEPSPWQHCHP</sequence>
<comment type="caution">
    <text evidence="2">The sequence shown here is derived from an EMBL/GenBank/DDBJ whole genome shotgun (WGS) entry which is preliminary data.</text>
</comment>
<proteinExistence type="predicted"/>
<organism evidence="2 3">
    <name type="scientific">Synaphobranchus kaupii</name>
    <name type="common">Kaup's arrowtooth eel</name>
    <dbReference type="NCBI Taxonomy" id="118154"/>
    <lineage>
        <taxon>Eukaryota</taxon>
        <taxon>Metazoa</taxon>
        <taxon>Chordata</taxon>
        <taxon>Craniata</taxon>
        <taxon>Vertebrata</taxon>
        <taxon>Euteleostomi</taxon>
        <taxon>Actinopterygii</taxon>
        <taxon>Neopterygii</taxon>
        <taxon>Teleostei</taxon>
        <taxon>Anguilliformes</taxon>
        <taxon>Synaphobranchidae</taxon>
        <taxon>Synaphobranchus</taxon>
    </lineage>
</organism>
<dbReference type="Proteomes" id="UP001152622">
    <property type="component" value="Chromosome 8"/>
</dbReference>
<accession>A0A9Q1F626</accession>
<feature type="compositionally biased region" description="Polar residues" evidence="1">
    <location>
        <begin position="80"/>
        <end position="91"/>
    </location>
</feature>
<evidence type="ECO:0000256" key="1">
    <source>
        <dbReference type="SAM" id="MobiDB-lite"/>
    </source>
</evidence>
<protein>
    <submittedName>
        <fullName evidence="2">Uncharacterized protein</fullName>
    </submittedName>
</protein>
<reference evidence="2" key="1">
    <citation type="journal article" date="2023" name="Science">
        <title>Genome structures resolve the early diversification of teleost fishes.</title>
        <authorList>
            <person name="Parey E."/>
            <person name="Louis A."/>
            <person name="Montfort J."/>
            <person name="Bouchez O."/>
            <person name="Roques C."/>
            <person name="Iampietro C."/>
            <person name="Lluch J."/>
            <person name="Castinel A."/>
            <person name="Donnadieu C."/>
            <person name="Desvignes T."/>
            <person name="Floi Bucao C."/>
            <person name="Jouanno E."/>
            <person name="Wen M."/>
            <person name="Mejri S."/>
            <person name="Dirks R."/>
            <person name="Jansen H."/>
            <person name="Henkel C."/>
            <person name="Chen W.J."/>
            <person name="Zahm M."/>
            <person name="Cabau C."/>
            <person name="Klopp C."/>
            <person name="Thompson A.W."/>
            <person name="Robinson-Rechavi M."/>
            <person name="Braasch I."/>
            <person name="Lecointre G."/>
            <person name="Bobe J."/>
            <person name="Postlethwait J.H."/>
            <person name="Berthelot C."/>
            <person name="Roest Crollius H."/>
            <person name="Guiguen Y."/>
        </authorList>
    </citation>
    <scope>NUCLEOTIDE SEQUENCE</scope>
    <source>
        <strain evidence="2">WJC10195</strain>
    </source>
</reference>
<feature type="region of interest" description="Disordered" evidence="1">
    <location>
        <begin position="65"/>
        <end position="122"/>
    </location>
</feature>
<evidence type="ECO:0000313" key="2">
    <source>
        <dbReference type="EMBL" id="KAJ8351841.1"/>
    </source>
</evidence>
<name>A0A9Q1F626_SYNKA</name>
<dbReference type="AlphaFoldDB" id="A0A9Q1F626"/>